<dbReference type="PANTHER" id="PTHR35733">
    <property type="entry name" value="OS02G0307800 PROTEIN"/>
    <property type="match status" value="1"/>
</dbReference>
<sequence>MVFSPVYENLKDVCYVSQKSLYSLNSIIVFPTFQVRQITITMRTIVNGLCYLATFLFGINSVGLFLYSGQLAINSFMEDSTNQEKKKNKGDEGLGSPNSTVESATDTTEVSSSKGDQSSNDTQ</sequence>
<dbReference type="GO" id="GO:0009535">
    <property type="term" value="C:chloroplast thylakoid membrane"/>
    <property type="evidence" value="ECO:0007669"/>
    <property type="project" value="TreeGrafter"/>
</dbReference>
<dbReference type="AlphaFoldDB" id="A0AAN7ENQ7"/>
<feature type="compositionally biased region" description="Basic and acidic residues" evidence="1">
    <location>
        <begin position="82"/>
        <end position="92"/>
    </location>
</feature>
<dbReference type="Pfam" id="PF11282">
    <property type="entry name" value="DUF3082"/>
    <property type="match status" value="1"/>
</dbReference>
<keyword evidence="2" id="KW-0472">Membrane</keyword>
<dbReference type="InterPro" id="IPR021434">
    <property type="entry name" value="DUF3082"/>
</dbReference>
<evidence type="ECO:0000313" key="3">
    <source>
        <dbReference type="EMBL" id="KAK4576478.1"/>
    </source>
</evidence>
<proteinExistence type="predicted"/>
<accession>A0AAN7ENQ7</accession>
<feature type="transmembrane region" description="Helical" evidence="2">
    <location>
        <begin position="45"/>
        <end position="67"/>
    </location>
</feature>
<feature type="region of interest" description="Disordered" evidence="1">
    <location>
        <begin position="81"/>
        <end position="123"/>
    </location>
</feature>
<evidence type="ECO:0000313" key="4">
    <source>
        <dbReference type="Proteomes" id="UP001324115"/>
    </source>
</evidence>
<keyword evidence="2" id="KW-0812">Transmembrane</keyword>
<name>A0AAN7ENQ7_QUERU</name>
<comment type="caution">
    <text evidence="3">The sequence shown here is derived from an EMBL/GenBank/DDBJ whole genome shotgun (WGS) entry which is preliminary data.</text>
</comment>
<feature type="compositionally biased region" description="Polar residues" evidence="1">
    <location>
        <begin position="96"/>
        <end position="123"/>
    </location>
</feature>
<evidence type="ECO:0000256" key="2">
    <source>
        <dbReference type="SAM" id="Phobius"/>
    </source>
</evidence>
<organism evidence="3 4">
    <name type="scientific">Quercus rubra</name>
    <name type="common">Northern red oak</name>
    <name type="synonym">Quercus borealis</name>
    <dbReference type="NCBI Taxonomy" id="3512"/>
    <lineage>
        <taxon>Eukaryota</taxon>
        <taxon>Viridiplantae</taxon>
        <taxon>Streptophyta</taxon>
        <taxon>Embryophyta</taxon>
        <taxon>Tracheophyta</taxon>
        <taxon>Spermatophyta</taxon>
        <taxon>Magnoliopsida</taxon>
        <taxon>eudicotyledons</taxon>
        <taxon>Gunneridae</taxon>
        <taxon>Pentapetalae</taxon>
        <taxon>rosids</taxon>
        <taxon>fabids</taxon>
        <taxon>Fagales</taxon>
        <taxon>Fagaceae</taxon>
        <taxon>Quercus</taxon>
    </lineage>
</organism>
<dbReference type="EMBL" id="JAXUIC010000008">
    <property type="protein sequence ID" value="KAK4576478.1"/>
    <property type="molecule type" value="Genomic_DNA"/>
</dbReference>
<dbReference type="PANTHER" id="PTHR35733:SF1">
    <property type="entry name" value="OS02G0307800 PROTEIN"/>
    <property type="match status" value="1"/>
</dbReference>
<reference evidence="3 4" key="1">
    <citation type="journal article" date="2023" name="G3 (Bethesda)">
        <title>A haplotype-resolved chromosome-scale genome for Quercus rubra L. provides insights into the genetics of adaptive traits for red oak species.</title>
        <authorList>
            <person name="Kapoor B."/>
            <person name="Jenkins J."/>
            <person name="Schmutz J."/>
            <person name="Zhebentyayeva T."/>
            <person name="Kuelheim C."/>
            <person name="Coggeshall M."/>
            <person name="Heim C."/>
            <person name="Lasky J.R."/>
            <person name="Leites L."/>
            <person name="Islam-Faridi N."/>
            <person name="Romero-Severson J."/>
            <person name="DeLeo V.L."/>
            <person name="Lucas S.M."/>
            <person name="Lazic D."/>
            <person name="Gailing O."/>
            <person name="Carlson J."/>
            <person name="Staton M."/>
        </authorList>
    </citation>
    <scope>NUCLEOTIDE SEQUENCE [LARGE SCALE GENOMIC DNA]</scope>
    <source>
        <strain evidence="3">Pseudo-F2</strain>
    </source>
</reference>
<gene>
    <name evidence="3" type="ORF">RGQ29_027147</name>
</gene>
<keyword evidence="2" id="KW-1133">Transmembrane helix</keyword>
<protein>
    <submittedName>
        <fullName evidence="3">Uncharacterized protein</fullName>
    </submittedName>
</protein>
<dbReference type="Proteomes" id="UP001324115">
    <property type="component" value="Unassembled WGS sequence"/>
</dbReference>
<evidence type="ECO:0000256" key="1">
    <source>
        <dbReference type="SAM" id="MobiDB-lite"/>
    </source>
</evidence>
<keyword evidence="4" id="KW-1185">Reference proteome</keyword>